<protein>
    <submittedName>
        <fullName evidence="1">Uncharacterized protein</fullName>
    </submittedName>
</protein>
<dbReference type="Gene3D" id="1.25.40.10">
    <property type="entry name" value="Tetratricopeptide repeat domain"/>
    <property type="match status" value="1"/>
</dbReference>
<accession>A0A7L5A276</accession>
<dbReference type="EMBL" id="VTWU01000002">
    <property type="protein sequence ID" value="KAA9338303.1"/>
    <property type="molecule type" value="Genomic_DNA"/>
</dbReference>
<reference evidence="1 2" key="1">
    <citation type="submission" date="2019-09" db="EMBL/GenBank/DDBJ databases">
        <title>Genome sequence of Hymenobacter sp. M3.</title>
        <authorList>
            <person name="Srinivasan S."/>
        </authorList>
    </citation>
    <scope>NUCLEOTIDE SEQUENCE [LARGE SCALE GENOMIC DNA]</scope>
    <source>
        <strain evidence="1 2">M3</strain>
    </source>
</reference>
<dbReference type="InterPro" id="IPR011990">
    <property type="entry name" value="TPR-like_helical_dom_sf"/>
</dbReference>
<name>A0A7L5A276_9BACT</name>
<dbReference type="RefSeq" id="WP_151077827.1">
    <property type="nucleotide sequence ID" value="NZ_CP047647.1"/>
</dbReference>
<dbReference type="SUPFAM" id="SSF48452">
    <property type="entry name" value="TPR-like"/>
    <property type="match status" value="2"/>
</dbReference>
<keyword evidence="2" id="KW-1185">Reference proteome</keyword>
<organism evidence="1 2">
    <name type="scientific">Hymenobacter busanensis</name>
    <dbReference type="NCBI Taxonomy" id="2607656"/>
    <lineage>
        <taxon>Bacteria</taxon>
        <taxon>Pseudomonadati</taxon>
        <taxon>Bacteroidota</taxon>
        <taxon>Cytophagia</taxon>
        <taxon>Cytophagales</taxon>
        <taxon>Hymenobacteraceae</taxon>
        <taxon>Hymenobacter</taxon>
    </lineage>
</organism>
<evidence type="ECO:0000313" key="2">
    <source>
        <dbReference type="Proteomes" id="UP000326380"/>
    </source>
</evidence>
<dbReference type="Proteomes" id="UP000326380">
    <property type="component" value="Unassembled WGS sequence"/>
</dbReference>
<evidence type="ECO:0000313" key="1">
    <source>
        <dbReference type="EMBL" id="KAA9338303.1"/>
    </source>
</evidence>
<dbReference type="AlphaFoldDB" id="A0A7L5A276"/>
<gene>
    <name evidence="1" type="ORF">F0P96_05550</name>
</gene>
<sequence>MPEPISSPSPLARFRGITALLGTLVVLALGLALYQFLTGNDHTLPVGTVAQLTPVPVTVARIPTGLDSLALQVNGYLVTQTRDVGGPELWPAAATLWVVWLGVALTVWLAVISTLARPAFLGGMVAVIFLLMSLNVDVLEVFGAQRYFLLAALILLGGAAFVLQAFLEHVSLGLRLVLFAVLVVGLGALLYWRAPFPAAYITLHLAAYGTLAGAAAVVLLALWVGVELIFALLWFNTQSDNPKSRFGLLPFVLTSLLLLGSLLFYYLNGGQLQIFPGGIYLDPYLLVLLAAVAGWWGLPQRARTYTDWLPYPAAALLYLTLLLVAIASAGYAAATANGPVLSASRELAALALLSVGGAFFLYLLLNFAPLMRKRLQVFRVAYDPRRLPFYTVYLLAAAAMGAVLVRNNADLIDQVHAGQYVQLGDLTRFQSEGQPNDEYLALLAERYYAEADQLDPRNARAALGRAALYQRLAQRQNEINILRLTLEREPNEKALLRLAARFDQATDFFEHQQILRQGLRSYPASRWLNTEMAQLYTRSALTDSVVYYHQRAVAVDADDAVAHTNWLAFLLKNNQLRGAQEATAAHPLPSWLAWQSNDVLRQLMAGASTPLPASQTSNDSVLTAAQFARFYHVGLMRAARRDTAMLPSLRRLRQLPANDAFADQLIFLQALTQLRSQEPAQGYNLMETLAAGDNGGYFHHVLGLYLLERGLYASAAPRFQLAQQTGDVSASLPRAYAFALSSQPDSARAAASVAAATPALATSAKRLVDALPLQAKPVPFQPLAAQFRQAAGLPKRAAENQYRRLVEVDPFSETGIVQAADFFAGQGQYLAAYEALRRATQYNPESTALLQRFALAAADAGLVQYGDQTVAKLRPLLPSAEYITFQRQYDKRRAVHRAAAAPWD</sequence>
<proteinExistence type="predicted"/>
<comment type="caution">
    <text evidence="1">The sequence shown here is derived from an EMBL/GenBank/DDBJ whole genome shotgun (WGS) entry which is preliminary data.</text>
</comment>